<evidence type="ECO:0000313" key="9">
    <source>
        <dbReference type="EMBL" id="GFH24380.1"/>
    </source>
</evidence>
<dbReference type="InterPro" id="IPR001054">
    <property type="entry name" value="A/G_cyclase"/>
</dbReference>
<dbReference type="GO" id="GO:0005886">
    <property type="term" value="C:plasma membrane"/>
    <property type="evidence" value="ECO:0007669"/>
    <property type="project" value="TreeGrafter"/>
</dbReference>
<protein>
    <recommendedName>
        <fullName evidence="8">Guanylate cyclase domain-containing protein</fullName>
    </recommendedName>
</protein>
<dbReference type="GO" id="GO:0035556">
    <property type="term" value="P:intracellular signal transduction"/>
    <property type="evidence" value="ECO:0007669"/>
    <property type="project" value="InterPro"/>
</dbReference>
<gene>
    <name evidence="9" type="ORF">HaLaN_22167</name>
</gene>
<dbReference type="GO" id="GO:0004383">
    <property type="term" value="F:guanylate cyclase activity"/>
    <property type="evidence" value="ECO:0007669"/>
    <property type="project" value="TreeGrafter"/>
</dbReference>
<dbReference type="SUPFAM" id="SSF55073">
    <property type="entry name" value="Nucleotide cyclase"/>
    <property type="match status" value="1"/>
</dbReference>
<accession>A0A699ZT67</accession>
<evidence type="ECO:0000256" key="7">
    <source>
        <dbReference type="SAM" id="Phobius"/>
    </source>
</evidence>
<keyword evidence="6" id="KW-0456">Lyase</keyword>
<evidence type="ECO:0000256" key="2">
    <source>
        <dbReference type="ARBA" id="ARBA00022692"/>
    </source>
</evidence>
<name>A0A699ZT67_HAELA</name>
<keyword evidence="10" id="KW-1185">Reference proteome</keyword>
<sequence>WMAMDFQRPALEFYFRPGGGVNANMAVPITVANVAPDDLFGMSRDVTFCPSDRGCYNATGRVRFWGLIIAVVTLDDLFSGHASHLRVLSQEGLEYQVLVPASVVSATGLPSTDLVVAHSPRAQVGAEQRADVVTASATLPTGDAWSLRVWRPRGNTPRWRTPLLAVMPLVCLILAAEVFVVLVSGFRHGQLVRAMLPPRAARCLAVGQEYAEAFDGVTILFTDICSYTTISSELTARQVVALLSGLYDRFDTLCEKHGMWKVETVGDCWMAASGAYPRLAPREAALRAARLALDMIQVAEGFTSEDGRRVQIRVGLASGPVFASVISHKMPHVALIGDTTNVASRMESSCEPMRIHLPNPAQGSTVEVADPASGRTLYLEARGPQNIKGKG</sequence>
<dbReference type="AlphaFoldDB" id="A0A699ZT67"/>
<dbReference type="InterPro" id="IPR029787">
    <property type="entry name" value="Nucleotide_cyclase"/>
</dbReference>
<comment type="subcellular location">
    <subcellularLocation>
        <location evidence="1">Membrane</location>
    </subcellularLocation>
</comment>
<reference evidence="9 10" key="1">
    <citation type="submission" date="2020-02" db="EMBL/GenBank/DDBJ databases">
        <title>Draft genome sequence of Haematococcus lacustris strain NIES-144.</title>
        <authorList>
            <person name="Morimoto D."/>
            <person name="Nakagawa S."/>
            <person name="Yoshida T."/>
            <person name="Sawayama S."/>
        </authorList>
    </citation>
    <scope>NUCLEOTIDE SEQUENCE [LARGE SCALE GENOMIC DNA]</scope>
    <source>
        <strain evidence="9 10">NIES-144</strain>
    </source>
</reference>
<evidence type="ECO:0000256" key="1">
    <source>
        <dbReference type="ARBA" id="ARBA00004370"/>
    </source>
</evidence>
<dbReference type="GO" id="GO:0001653">
    <property type="term" value="F:peptide receptor activity"/>
    <property type="evidence" value="ECO:0007669"/>
    <property type="project" value="TreeGrafter"/>
</dbReference>
<dbReference type="PANTHER" id="PTHR11920:SF335">
    <property type="entry name" value="GUANYLATE CYCLASE"/>
    <property type="match status" value="1"/>
</dbReference>
<dbReference type="GO" id="GO:0004016">
    <property type="term" value="F:adenylate cyclase activity"/>
    <property type="evidence" value="ECO:0007669"/>
    <property type="project" value="TreeGrafter"/>
</dbReference>
<dbReference type="Gene3D" id="3.30.70.1230">
    <property type="entry name" value="Nucleotide cyclase"/>
    <property type="match status" value="1"/>
</dbReference>
<keyword evidence="4 7" id="KW-1133">Transmembrane helix</keyword>
<organism evidence="9 10">
    <name type="scientific">Haematococcus lacustris</name>
    <name type="common">Green alga</name>
    <name type="synonym">Haematococcus pluvialis</name>
    <dbReference type="NCBI Taxonomy" id="44745"/>
    <lineage>
        <taxon>Eukaryota</taxon>
        <taxon>Viridiplantae</taxon>
        <taxon>Chlorophyta</taxon>
        <taxon>core chlorophytes</taxon>
        <taxon>Chlorophyceae</taxon>
        <taxon>CS clade</taxon>
        <taxon>Chlamydomonadales</taxon>
        <taxon>Haematococcaceae</taxon>
        <taxon>Haematococcus</taxon>
    </lineage>
</organism>
<evidence type="ECO:0000256" key="4">
    <source>
        <dbReference type="ARBA" id="ARBA00022989"/>
    </source>
</evidence>
<evidence type="ECO:0000259" key="8">
    <source>
        <dbReference type="PROSITE" id="PS50125"/>
    </source>
</evidence>
<dbReference type="GO" id="GO:0000166">
    <property type="term" value="F:nucleotide binding"/>
    <property type="evidence" value="ECO:0007669"/>
    <property type="project" value="UniProtKB-KW"/>
</dbReference>
<keyword evidence="5 7" id="KW-0472">Membrane</keyword>
<dbReference type="CDD" id="cd07302">
    <property type="entry name" value="CHD"/>
    <property type="match status" value="1"/>
</dbReference>
<evidence type="ECO:0000256" key="3">
    <source>
        <dbReference type="ARBA" id="ARBA00022741"/>
    </source>
</evidence>
<dbReference type="Pfam" id="PF00211">
    <property type="entry name" value="Guanylate_cyc"/>
    <property type="match status" value="1"/>
</dbReference>
<evidence type="ECO:0000256" key="6">
    <source>
        <dbReference type="ARBA" id="ARBA00023239"/>
    </source>
</evidence>
<dbReference type="EMBL" id="BLLF01002521">
    <property type="protein sequence ID" value="GFH24380.1"/>
    <property type="molecule type" value="Genomic_DNA"/>
</dbReference>
<evidence type="ECO:0000256" key="5">
    <source>
        <dbReference type="ARBA" id="ARBA00023136"/>
    </source>
</evidence>
<dbReference type="Proteomes" id="UP000485058">
    <property type="component" value="Unassembled WGS sequence"/>
</dbReference>
<feature type="domain" description="Guanylate cyclase" evidence="8">
    <location>
        <begin position="218"/>
        <end position="347"/>
    </location>
</feature>
<keyword evidence="3" id="KW-0547">Nucleotide-binding</keyword>
<evidence type="ECO:0000313" key="10">
    <source>
        <dbReference type="Proteomes" id="UP000485058"/>
    </source>
</evidence>
<dbReference type="PROSITE" id="PS50125">
    <property type="entry name" value="GUANYLATE_CYCLASE_2"/>
    <property type="match status" value="1"/>
</dbReference>
<dbReference type="SMART" id="SM00044">
    <property type="entry name" value="CYCc"/>
    <property type="match status" value="1"/>
</dbReference>
<dbReference type="PANTHER" id="PTHR11920">
    <property type="entry name" value="GUANYLYL CYCLASE"/>
    <property type="match status" value="1"/>
</dbReference>
<keyword evidence="2 7" id="KW-0812">Transmembrane</keyword>
<proteinExistence type="predicted"/>
<feature type="non-terminal residue" evidence="9">
    <location>
        <position position="1"/>
    </location>
</feature>
<dbReference type="InterPro" id="IPR050401">
    <property type="entry name" value="Cyclic_nucleotide_synthase"/>
</dbReference>
<dbReference type="GO" id="GO:0007168">
    <property type="term" value="P:receptor guanylyl cyclase signaling pathway"/>
    <property type="evidence" value="ECO:0007669"/>
    <property type="project" value="TreeGrafter"/>
</dbReference>
<comment type="caution">
    <text evidence="9">The sequence shown here is derived from an EMBL/GenBank/DDBJ whole genome shotgun (WGS) entry which is preliminary data.</text>
</comment>
<feature type="transmembrane region" description="Helical" evidence="7">
    <location>
        <begin position="163"/>
        <end position="186"/>
    </location>
</feature>